<feature type="compositionally biased region" description="Basic and acidic residues" evidence="1">
    <location>
        <begin position="60"/>
        <end position="71"/>
    </location>
</feature>
<gene>
    <name evidence="2" type="ORF">GCM10009544_29820</name>
</gene>
<dbReference type="Proteomes" id="UP001499895">
    <property type="component" value="Unassembled WGS sequence"/>
</dbReference>
<name>A0ABP3JVU7_9ACTN</name>
<feature type="region of interest" description="Disordered" evidence="1">
    <location>
        <begin position="1"/>
        <end position="71"/>
    </location>
</feature>
<evidence type="ECO:0000313" key="3">
    <source>
        <dbReference type="Proteomes" id="UP001499895"/>
    </source>
</evidence>
<evidence type="ECO:0000256" key="1">
    <source>
        <dbReference type="SAM" id="MobiDB-lite"/>
    </source>
</evidence>
<organism evidence="2 3">
    <name type="scientific">Streptomyces stramineus</name>
    <dbReference type="NCBI Taxonomy" id="173861"/>
    <lineage>
        <taxon>Bacteria</taxon>
        <taxon>Bacillati</taxon>
        <taxon>Actinomycetota</taxon>
        <taxon>Actinomycetes</taxon>
        <taxon>Kitasatosporales</taxon>
        <taxon>Streptomycetaceae</taxon>
        <taxon>Streptomyces</taxon>
    </lineage>
</organism>
<comment type="caution">
    <text evidence="2">The sequence shown here is derived from an EMBL/GenBank/DDBJ whole genome shotgun (WGS) entry which is preliminary data.</text>
</comment>
<protein>
    <submittedName>
        <fullName evidence="2">Uncharacterized protein</fullName>
    </submittedName>
</protein>
<sequence>MSATSRARSRAADFGGRFSTAMPSTYPARPPGAVALCDRRPAARRPPERPAGGHPYPRMLLERTAHAREAQ</sequence>
<accession>A0ABP3JVU7</accession>
<reference evidence="3" key="1">
    <citation type="journal article" date="2019" name="Int. J. Syst. Evol. Microbiol.">
        <title>The Global Catalogue of Microorganisms (GCM) 10K type strain sequencing project: providing services to taxonomists for standard genome sequencing and annotation.</title>
        <authorList>
            <consortium name="The Broad Institute Genomics Platform"/>
            <consortium name="The Broad Institute Genome Sequencing Center for Infectious Disease"/>
            <person name="Wu L."/>
            <person name="Ma J."/>
        </authorList>
    </citation>
    <scope>NUCLEOTIDE SEQUENCE [LARGE SCALE GENOMIC DNA]</scope>
    <source>
        <strain evidence="3">JCM 10649</strain>
    </source>
</reference>
<feature type="compositionally biased region" description="Basic and acidic residues" evidence="1">
    <location>
        <begin position="37"/>
        <end position="48"/>
    </location>
</feature>
<proteinExistence type="predicted"/>
<keyword evidence="3" id="KW-1185">Reference proteome</keyword>
<evidence type="ECO:0000313" key="2">
    <source>
        <dbReference type="EMBL" id="GAA0465533.1"/>
    </source>
</evidence>
<dbReference type="EMBL" id="BAAAHB010000028">
    <property type="protein sequence ID" value="GAA0465533.1"/>
    <property type="molecule type" value="Genomic_DNA"/>
</dbReference>